<dbReference type="Gene3D" id="3.10.20.310">
    <property type="entry name" value="membrane protein fhac"/>
    <property type="match status" value="5"/>
</dbReference>
<dbReference type="KEGG" id="ttz:FHG85_01575"/>
<name>A0A7D4CPU0_9BACT</name>
<evidence type="ECO:0000256" key="3">
    <source>
        <dbReference type="ARBA" id="ARBA00022692"/>
    </source>
</evidence>
<reference evidence="10 11" key="1">
    <citation type="submission" date="2019-07" db="EMBL/GenBank/DDBJ databases">
        <title>Thalassofilum flectens gen. nov., sp. nov., a novel moderate thermophilic anaerobe from a shallow sea hot spring in Kunashir Island (Russia), representing a new family in the order Bacteroidales, and proposal of Thalassofilacea fam. nov.</title>
        <authorList>
            <person name="Kochetkova T.V."/>
            <person name="Podosokorskaya O.A."/>
            <person name="Novikov A."/>
            <person name="Elcheninov A.G."/>
            <person name="Toshchakov S.V."/>
            <person name="Kublanov I.V."/>
        </authorList>
    </citation>
    <scope>NUCLEOTIDE SEQUENCE [LARGE SCALE GENOMIC DNA]</scope>
    <source>
        <strain evidence="10 11">38-H</strain>
    </source>
</reference>
<keyword evidence="5" id="KW-0472">Membrane</keyword>
<sequence length="825" mass="93982">MMKVKLLAFGLLLGVSAIAQQQKISYEIPQKYCVKEITVSGVKFLNPDVIISMTEISVGDTIQIPGDKVTNAVKKLWKQGLFSEVDIRAKKIEGSDIYLDVFLKEQPRLTSINFNGVRKGEADDLKEKLKLRRGLQLTQATLENSINIIKKHYRAKGFLNVEVATVQEPDTVIDNGIKLTFNINKNIKVKIGEITFDGNKAFSESRLRRALKKIHRRDLNIFKSAKFVEADYEESMDNLVSFYNENGYRDFKILDDSIYTINEKRIGIHFKIHEGPQYHIRNIEWIGNTKLPAEALTAVLGMKKGDVYDRSLLEKRLFTDENSISTLYMDDGYLFFQLEPVEAKIENDSVDLEMRIYEGDQATVNRVIIVGNTKTNEHVIRREIWSKPGYLFSKSEITRTLRELGQMGHFDPEKLGIDPIPNQADGTVDLKYSVEEKANDQLEVSGGWGNKMFVGTIGIRFSNFSVRRIFEKDAWRPVPSGDSQSLSIRASTNGTYYKAFSLSFTEPWLGGHKPTNFSFSVYRTIQSGGVSYFYQTSDKYFRVTGASVGIGTRLKWPDDYFTLYNEVSIQNYTLSNWSGYFIFTDGQSNNLSYKITLGRNSTDQVIYPRTGSNISFSLQITPPYSLFNGKDYSKPMTDSEKYKWIEYHKWTGRIQWYTPLIENLVLYTNFQFGIMGYFNKDLGHSPFEGFDVGGDGMSGYNLYGKETIGLRGYQNGSLTPYVKVNGNLVGNAHLYNKYTVELRYPISLKPQAAIYLLTFLEAGNAWENAGDFNPFNVHRSAGIGARFFLPMLGMLGVDWGYGFDEIKSRPDAHKGQFHFIIGMPF</sequence>
<evidence type="ECO:0000256" key="5">
    <source>
        <dbReference type="ARBA" id="ARBA00023136"/>
    </source>
</evidence>
<feature type="chain" id="PRO_5029725246" description="Outer membrane protein assembly factor BamA" evidence="8">
    <location>
        <begin position="20"/>
        <end position="825"/>
    </location>
</feature>
<dbReference type="Gene3D" id="2.40.160.50">
    <property type="entry name" value="membrane protein fhac: a member of the omp85/tpsb transporter family"/>
    <property type="match status" value="1"/>
</dbReference>
<dbReference type="InterPro" id="IPR034746">
    <property type="entry name" value="POTRA"/>
</dbReference>
<evidence type="ECO:0000256" key="1">
    <source>
        <dbReference type="ARBA" id="ARBA00004370"/>
    </source>
</evidence>
<keyword evidence="6" id="KW-0998">Cell outer membrane</keyword>
<dbReference type="PROSITE" id="PS51779">
    <property type="entry name" value="POTRA"/>
    <property type="match status" value="2"/>
</dbReference>
<proteinExistence type="predicted"/>
<dbReference type="AlphaFoldDB" id="A0A7D4CPU0"/>
<dbReference type="PIRSF" id="PIRSF006076">
    <property type="entry name" value="OM_assembly_OMP85"/>
    <property type="match status" value="1"/>
</dbReference>
<evidence type="ECO:0000256" key="8">
    <source>
        <dbReference type="SAM" id="SignalP"/>
    </source>
</evidence>
<gene>
    <name evidence="10" type="primary">bamA</name>
    <name evidence="10" type="ORF">FHG85_01575</name>
</gene>
<dbReference type="InterPro" id="IPR010827">
    <property type="entry name" value="BamA/TamA_POTRA"/>
</dbReference>
<dbReference type="InterPro" id="IPR023707">
    <property type="entry name" value="OM_assembly_BamA"/>
</dbReference>
<accession>A0A7D4CPU0</accession>
<keyword evidence="2" id="KW-1134">Transmembrane beta strand</keyword>
<feature type="domain" description="POTRA" evidence="9">
    <location>
        <begin position="107"/>
        <end position="186"/>
    </location>
</feature>
<keyword evidence="11" id="KW-1185">Reference proteome</keyword>
<evidence type="ECO:0000256" key="6">
    <source>
        <dbReference type="ARBA" id="ARBA00023237"/>
    </source>
</evidence>
<dbReference type="InterPro" id="IPR039910">
    <property type="entry name" value="D15-like"/>
</dbReference>
<protein>
    <recommendedName>
        <fullName evidence="7">Outer membrane protein assembly factor BamA</fullName>
    </recommendedName>
</protein>
<dbReference type="GO" id="GO:0071709">
    <property type="term" value="P:membrane assembly"/>
    <property type="evidence" value="ECO:0007669"/>
    <property type="project" value="InterPro"/>
</dbReference>
<organism evidence="10 11">
    <name type="scientific">Tenuifilum thalassicum</name>
    <dbReference type="NCBI Taxonomy" id="2590900"/>
    <lineage>
        <taxon>Bacteria</taxon>
        <taxon>Pseudomonadati</taxon>
        <taxon>Bacteroidota</taxon>
        <taxon>Bacteroidia</taxon>
        <taxon>Bacteroidales</taxon>
        <taxon>Tenuifilaceae</taxon>
        <taxon>Tenuifilum</taxon>
    </lineage>
</organism>
<dbReference type="GO" id="GO:0009279">
    <property type="term" value="C:cell outer membrane"/>
    <property type="evidence" value="ECO:0007669"/>
    <property type="project" value="UniProtKB-UniRule"/>
</dbReference>
<keyword evidence="3" id="KW-0812">Transmembrane</keyword>
<evidence type="ECO:0000256" key="7">
    <source>
        <dbReference type="NCBIfam" id="TIGR03303"/>
    </source>
</evidence>
<dbReference type="PANTHER" id="PTHR12815:SF47">
    <property type="entry name" value="TRANSLOCATION AND ASSEMBLY MODULE SUBUNIT TAMA"/>
    <property type="match status" value="1"/>
</dbReference>
<feature type="signal peptide" evidence="8">
    <location>
        <begin position="1"/>
        <end position="19"/>
    </location>
</feature>
<dbReference type="Pfam" id="PF07244">
    <property type="entry name" value="POTRA"/>
    <property type="match status" value="4"/>
</dbReference>
<dbReference type="Proteomes" id="UP000500961">
    <property type="component" value="Chromosome"/>
</dbReference>
<evidence type="ECO:0000256" key="2">
    <source>
        <dbReference type="ARBA" id="ARBA00022452"/>
    </source>
</evidence>
<comment type="subcellular location">
    <subcellularLocation>
        <location evidence="1">Membrane</location>
    </subcellularLocation>
</comment>
<dbReference type="NCBIfam" id="TIGR03303">
    <property type="entry name" value="OM_YaeT"/>
    <property type="match status" value="1"/>
</dbReference>
<evidence type="ECO:0000313" key="11">
    <source>
        <dbReference type="Proteomes" id="UP000500961"/>
    </source>
</evidence>
<dbReference type="EMBL" id="CP041345">
    <property type="protein sequence ID" value="QKG79005.1"/>
    <property type="molecule type" value="Genomic_DNA"/>
</dbReference>
<dbReference type="RefSeq" id="WP_173072522.1">
    <property type="nucleotide sequence ID" value="NZ_CP041345.1"/>
</dbReference>
<evidence type="ECO:0000313" key="10">
    <source>
        <dbReference type="EMBL" id="QKG79005.1"/>
    </source>
</evidence>
<evidence type="ECO:0000259" key="9">
    <source>
        <dbReference type="PROSITE" id="PS51779"/>
    </source>
</evidence>
<evidence type="ECO:0000256" key="4">
    <source>
        <dbReference type="ARBA" id="ARBA00022729"/>
    </source>
</evidence>
<feature type="domain" description="POTRA" evidence="9">
    <location>
        <begin position="32"/>
        <end position="106"/>
    </location>
</feature>
<keyword evidence="4 8" id="KW-0732">Signal</keyword>
<dbReference type="PANTHER" id="PTHR12815">
    <property type="entry name" value="SORTING AND ASSEMBLY MACHINERY SAMM50 PROTEIN FAMILY MEMBER"/>
    <property type="match status" value="1"/>
</dbReference>